<dbReference type="AlphaFoldDB" id="A0A183EJY4"/>
<gene>
    <name evidence="8" type="ORF">GPUH_LOCUS21277</name>
</gene>
<keyword evidence="9" id="KW-1185">Reference proteome</keyword>
<dbReference type="EMBL" id="UYRT01092206">
    <property type="protein sequence ID" value="VDN37897.1"/>
    <property type="molecule type" value="Genomic_DNA"/>
</dbReference>
<evidence type="ECO:0000256" key="3">
    <source>
        <dbReference type="ARBA" id="ARBA00022723"/>
    </source>
</evidence>
<keyword evidence="4 6" id="KW-1133">Transmembrane helix</keyword>
<evidence type="ECO:0000256" key="6">
    <source>
        <dbReference type="SAM" id="Phobius"/>
    </source>
</evidence>
<dbReference type="PANTHER" id="PTHR46594:SF4">
    <property type="entry name" value="P-TYPE CATION-TRANSPORTING ATPASE"/>
    <property type="match status" value="1"/>
</dbReference>
<sequence>IESCSVSLATSVAKIEYTPAFVGPRDIIKVIELMCRLLSAEELYYENYGYRGIFGWRTALLVSLMFGIPVMAIMIYFHWFRHTSMHPEAQTPVFTAALSLDNLVLFLLCTPVQIFGGQYFYVQSWKALKHGTANMDVLIVLATTISYAYSVAVLIAAIAFRWPSSPMTFFDVTPMLITFVALGRWLEHKAKGKTSEALSKLMSLQAKEATLVTRDEDGRILTERSIDVELVQRGDLLKVLPGAKIPVDGTVVDGKSAADESFVTGESMPVVKRQGNTVIGGSVNQNGALLIQATHVGQETTLAQIVRLVEEAQTSKAPIQQAADRIAGFFVPLVIGLATLTLLVWAFVGFYVIDIEYEVEHLRRISYLYSWDRTTRLEATLKRAFEAAITVLAIACPCSLGLATPTAVMVGTGIGAVNGILI</sequence>
<evidence type="ECO:0000256" key="4">
    <source>
        <dbReference type="ARBA" id="ARBA00022989"/>
    </source>
</evidence>
<dbReference type="PANTHER" id="PTHR46594">
    <property type="entry name" value="P-TYPE CATION-TRANSPORTING ATPASE"/>
    <property type="match status" value="1"/>
</dbReference>
<dbReference type="GO" id="GO:0046872">
    <property type="term" value="F:metal ion binding"/>
    <property type="evidence" value="ECO:0007669"/>
    <property type="project" value="UniProtKB-KW"/>
</dbReference>
<dbReference type="Pfam" id="PF00122">
    <property type="entry name" value="E1-E2_ATPase"/>
    <property type="match status" value="1"/>
</dbReference>
<dbReference type="WBParaSite" id="GPUH_0002130001-mRNA-1">
    <property type="protein sequence ID" value="GPUH_0002130001-mRNA-1"/>
    <property type="gene ID" value="GPUH_0002130001"/>
</dbReference>
<reference evidence="8 9" key="2">
    <citation type="submission" date="2018-11" db="EMBL/GenBank/DDBJ databases">
        <authorList>
            <consortium name="Pathogen Informatics"/>
        </authorList>
    </citation>
    <scope>NUCLEOTIDE SEQUENCE [LARGE SCALE GENOMIC DNA]</scope>
</reference>
<organism evidence="10">
    <name type="scientific">Gongylonema pulchrum</name>
    <dbReference type="NCBI Taxonomy" id="637853"/>
    <lineage>
        <taxon>Eukaryota</taxon>
        <taxon>Metazoa</taxon>
        <taxon>Ecdysozoa</taxon>
        <taxon>Nematoda</taxon>
        <taxon>Chromadorea</taxon>
        <taxon>Rhabditida</taxon>
        <taxon>Spirurina</taxon>
        <taxon>Spiruromorpha</taxon>
        <taxon>Spiruroidea</taxon>
        <taxon>Gongylonematidae</taxon>
        <taxon>Gongylonema</taxon>
    </lineage>
</organism>
<dbReference type="Gene3D" id="2.70.150.10">
    <property type="entry name" value="Calcium-transporting ATPase, cytoplasmic transduction domain A"/>
    <property type="match status" value="1"/>
</dbReference>
<dbReference type="InterPro" id="IPR059000">
    <property type="entry name" value="ATPase_P-type_domA"/>
</dbReference>
<feature type="transmembrane region" description="Helical" evidence="6">
    <location>
        <begin position="137"/>
        <end position="160"/>
    </location>
</feature>
<dbReference type="PRINTS" id="PR00943">
    <property type="entry name" value="CUATPASE"/>
</dbReference>
<feature type="transmembrane region" description="Helical" evidence="6">
    <location>
        <begin position="326"/>
        <end position="353"/>
    </location>
</feature>
<accession>A0A183EJY4</accession>
<dbReference type="Proteomes" id="UP000271098">
    <property type="component" value="Unassembled WGS sequence"/>
</dbReference>
<dbReference type="InterPro" id="IPR023298">
    <property type="entry name" value="ATPase_P-typ_TM_dom_sf"/>
</dbReference>
<feature type="transmembrane region" description="Helical" evidence="6">
    <location>
        <begin position="166"/>
        <end position="186"/>
    </location>
</feature>
<evidence type="ECO:0000313" key="8">
    <source>
        <dbReference type="EMBL" id="VDN37897.1"/>
    </source>
</evidence>
<evidence type="ECO:0000256" key="1">
    <source>
        <dbReference type="ARBA" id="ARBA00004370"/>
    </source>
</evidence>
<proteinExistence type="predicted"/>
<dbReference type="GO" id="GO:0016020">
    <property type="term" value="C:membrane"/>
    <property type="evidence" value="ECO:0007669"/>
    <property type="project" value="UniProtKB-SubCell"/>
</dbReference>
<evidence type="ECO:0000313" key="9">
    <source>
        <dbReference type="Proteomes" id="UP000271098"/>
    </source>
</evidence>
<feature type="domain" description="P-type ATPase A" evidence="7">
    <location>
        <begin position="206"/>
        <end position="310"/>
    </location>
</feature>
<keyword evidence="2 6" id="KW-0812">Transmembrane</keyword>
<dbReference type="InterPro" id="IPR008250">
    <property type="entry name" value="ATPase_P-typ_transduc_dom_A_sf"/>
</dbReference>
<dbReference type="OrthoDB" id="432719at2759"/>
<evidence type="ECO:0000313" key="10">
    <source>
        <dbReference type="WBParaSite" id="GPUH_0002130001-mRNA-1"/>
    </source>
</evidence>
<feature type="transmembrane region" description="Helical" evidence="6">
    <location>
        <begin position="59"/>
        <end position="80"/>
    </location>
</feature>
<name>A0A183EJY4_9BILA</name>
<protein>
    <submittedName>
        <fullName evidence="10">HMA domain-containing protein</fullName>
    </submittedName>
</protein>
<evidence type="ECO:0000256" key="5">
    <source>
        <dbReference type="ARBA" id="ARBA00023136"/>
    </source>
</evidence>
<keyword evidence="3" id="KW-0479">Metal-binding</keyword>
<dbReference type="SUPFAM" id="SSF81653">
    <property type="entry name" value="Calcium ATPase, transduction domain A"/>
    <property type="match status" value="1"/>
</dbReference>
<evidence type="ECO:0000256" key="2">
    <source>
        <dbReference type="ARBA" id="ARBA00022692"/>
    </source>
</evidence>
<dbReference type="SUPFAM" id="SSF81665">
    <property type="entry name" value="Calcium ATPase, transmembrane domain M"/>
    <property type="match status" value="1"/>
</dbReference>
<keyword evidence="5 6" id="KW-0472">Membrane</keyword>
<feature type="transmembrane region" description="Helical" evidence="6">
    <location>
        <begin position="92"/>
        <end position="116"/>
    </location>
</feature>
<dbReference type="FunFam" id="2.70.150.10:FF:000002">
    <property type="entry name" value="Copper-transporting ATPase 1, putative"/>
    <property type="match status" value="1"/>
</dbReference>
<evidence type="ECO:0000259" key="7">
    <source>
        <dbReference type="Pfam" id="PF00122"/>
    </source>
</evidence>
<reference evidence="10" key="1">
    <citation type="submission" date="2016-06" db="UniProtKB">
        <authorList>
            <consortium name="WormBaseParasite"/>
        </authorList>
    </citation>
    <scope>IDENTIFICATION</scope>
</reference>
<comment type="subcellular location">
    <subcellularLocation>
        <location evidence="1">Membrane</location>
    </subcellularLocation>
</comment>